<dbReference type="EC" id="3.6.4.13" evidence="2"/>
<comment type="subcellular location">
    <subcellularLocation>
        <location evidence="1">Nucleus</location>
        <location evidence="1">Nucleolus</location>
    </subcellularLocation>
</comment>
<keyword evidence="5" id="KW-0547">Nucleotide-binding</keyword>
<evidence type="ECO:0000256" key="9">
    <source>
        <dbReference type="ARBA" id="ARBA00022884"/>
    </source>
</evidence>
<keyword evidence="6" id="KW-0378">Hydrolase</keyword>
<feature type="domain" description="Helicase C-terminal" evidence="20">
    <location>
        <begin position="227"/>
        <end position="423"/>
    </location>
</feature>
<evidence type="ECO:0000259" key="21">
    <source>
        <dbReference type="PROSITE" id="PS51195"/>
    </source>
</evidence>
<dbReference type="GeneID" id="115807376"/>
<evidence type="ECO:0000256" key="3">
    <source>
        <dbReference type="ARBA" id="ARBA00022517"/>
    </source>
</evidence>
<name>A0A6J2UUK6_CHACN</name>
<evidence type="ECO:0000256" key="16">
    <source>
        <dbReference type="ARBA" id="ARBA00075547"/>
    </source>
</evidence>
<dbReference type="InterPro" id="IPR014001">
    <property type="entry name" value="Helicase_ATP-bd"/>
</dbReference>
<sequence length="556" mass="62988">MATDKLQFHEMGLDDRLLKALADLGWAEPTLIQEKAIPLALDGKDLLARARTGSGKTAAYAVPIIQHILTSKQTVREQAVRALVLVPTKELGQQVQTMLRQLTAFCARDVRVADISGKADLSAQRPILMEKPDIVVGTPSRVQAHINAQNLVLHSSLEMLVIDEADLLFSFGFEEDLKNLLCHLPKIYQAFLMSATLNDDVQALKQLVLHNPVTLKLQGSMLPDSSQLQQYSVKCEEEDKFLLIYTLLKLRLVQGKTLVFVGTLDRCYRLKLFLEQFSIPACVLNSELPVHSRCHIISQFNQGFYDYIIATDEQCLENPTQKGKGKKKKNTEKDGRGRDKEYGVSRGIDFQNVANVINFDFPASVESYIHRVGRTARADNPGTALTFVSHTELPLLEEVENAITGDNTDCAMKPYGFKMEEIEAFRYRCRDAMRSVTKQAVREARLKEIKQELLNSEKLKTYFEDNPRDLQLLRHDKDLHPAVIKPHLKNVPDYLIPPTLRQMVNPMTDRKKRQRRQPKPDGVVKSTFKKNAKGKNPLKTFRYKGKKSHNTKAGKS</sequence>
<keyword evidence="7 23" id="KW-0347">Helicase</keyword>
<reference evidence="23" key="1">
    <citation type="submission" date="2025-08" db="UniProtKB">
        <authorList>
            <consortium name="RefSeq"/>
        </authorList>
    </citation>
    <scope>IDENTIFICATION</scope>
</reference>
<evidence type="ECO:0000256" key="15">
    <source>
        <dbReference type="ARBA" id="ARBA00072895"/>
    </source>
</evidence>
<feature type="compositionally biased region" description="Basic and acidic residues" evidence="18">
    <location>
        <begin position="331"/>
        <end position="340"/>
    </location>
</feature>
<evidence type="ECO:0000256" key="1">
    <source>
        <dbReference type="ARBA" id="ARBA00004604"/>
    </source>
</evidence>
<comment type="subunit">
    <text evidence="14">May form homooligomeric complexes. Interacts with IRF3. Interacts with OCT4 and POU5F1.</text>
</comment>
<comment type="similarity">
    <text evidence="11">Belongs to the DEAD box helicase family. DDX56/DBP9 subfamily.</text>
</comment>
<dbReference type="PROSITE" id="PS51194">
    <property type="entry name" value="HELICASE_CTER"/>
    <property type="match status" value="1"/>
</dbReference>
<keyword evidence="10" id="KW-0539">Nucleus</keyword>
<organism evidence="22 23">
    <name type="scientific">Chanos chanos</name>
    <name type="common">Milkfish</name>
    <name type="synonym">Mugil chanos</name>
    <dbReference type="NCBI Taxonomy" id="29144"/>
    <lineage>
        <taxon>Eukaryota</taxon>
        <taxon>Metazoa</taxon>
        <taxon>Chordata</taxon>
        <taxon>Craniata</taxon>
        <taxon>Vertebrata</taxon>
        <taxon>Euteleostomi</taxon>
        <taxon>Actinopterygii</taxon>
        <taxon>Neopterygii</taxon>
        <taxon>Teleostei</taxon>
        <taxon>Ostariophysi</taxon>
        <taxon>Gonorynchiformes</taxon>
        <taxon>Chanidae</taxon>
        <taxon>Chanos</taxon>
    </lineage>
</organism>
<dbReference type="GO" id="GO:0003723">
    <property type="term" value="F:RNA binding"/>
    <property type="evidence" value="ECO:0007669"/>
    <property type="project" value="UniProtKB-KW"/>
</dbReference>
<dbReference type="PROSITE" id="PS51192">
    <property type="entry name" value="HELICASE_ATP_BIND_1"/>
    <property type="match status" value="1"/>
</dbReference>
<keyword evidence="3" id="KW-0690">Ribosome biogenesis</keyword>
<feature type="short sequence motif" description="Q motif" evidence="17">
    <location>
        <begin position="6"/>
        <end position="34"/>
    </location>
</feature>
<feature type="domain" description="Helicase ATP-binding" evidence="19">
    <location>
        <begin position="37"/>
        <end position="215"/>
    </location>
</feature>
<dbReference type="PANTHER" id="PTHR47959">
    <property type="entry name" value="ATP-DEPENDENT RNA HELICASE RHLE-RELATED"/>
    <property type="match status" value="1"/>
</dbReference>
<dbReference type="Pfam" id="PF00271">
    <property type="entry name" value="Helicase_C"/>
    <property type="match status" value="2"/>
</dbReference>
<dbReference type="GO" id="GO:0006364">
    <property type="term" value="P:rRNA processing"/>
    <property type="evidence" value="ECO:0007669"/>
    <property type="project" value="UniProtKB-KW"/>
</dbReference>
<evidence type="ECO:0000256" key="7">
    <source>
        <dbReference type="ARBA" id="ARBA00022806"/>
    </source>
</evidence>
<dbReference type="Proteomes" id="UP000504632">
    <property type="component" value="Chromosome 3"/>
</dbReference>
<evidence type="ECO:0000256" key="10">
    <source>
        <dbReference type="ARBA" id="ARBA00023242"/>
    </source>
</evidence>
<dbReference type="FunFam" id="3.40.50.300:FF:001046">
    <property type="entry name" value="Probable ATP-dependent RNA helicase ddx56"/>
    <property type="match status" value="1"/>
</dbReference>
<evidence type="ECO:0000259" key="20">
    <source>
        <dbReference type="PROSITE" id="PS51194"/>
    </source>
</evidence>
<evidence type="ECO:0000256" key="2">
    <source>
        <dbReference type="ARBA" id="ARBA00012552"/>
    </source>
</evidence>
<evidence type="ECO:0000256" key="8">
    <source>
        <dbReference type="ARBA" id="ARBA00022840"/>
    </source>
</evidence>
<dbReference type="GO" id="GO:0016787">
    <property type="term" value="F:hydrolase activity"/>
    <property type="evidence" value="ECO:0007669"/>
    <property type="project" value="UniProtKB-KW"/>
</dbReference>
<feature type="domain" description="DEAD-box RNA helicase Q" evidence="21">
    <location>
        <begin position="6"/>
        <end position="34"/>
    </location>
</feature>
<dbReference type="InterPro" id="IPR011545">
    <property type="entry name" value="DEAD/DEAH_box_helicase_dom"/>
</dbReference>
<comment type="catalytic activity">
    <reaction evidence="12">
        <text>ATP + H2O = ADP + phosphate + H(+)</text>
        <dbReference type="Rhea" id="RHEA:13065"/>
        <dbReference type="ChEBI" id="CHEBI:15377"/>
        <dbReference type="ChEBI" id="CHEBI:15378"/>
        <dbReference type="ChEBI" id="CHEBI:30616"/>
        <dbReference type="ChEBI" id="CHEBI:43474"/>
        <dbReference type="ChEBI" id="CHEBI:456216"/>
        <dbReference type="EC" id="3.6.4.13"/>
    </reaction>
</comment>
<accession>A0A6J2UUK6</accession>
<dbReference type="CDD" id="cd17961">
    <property type="entry name" value="DEADc_DDX56"/>
    <property type="match status" value="1"/>
</dbReference>
<evidence type="ECO:0000259" key="19">
    <source>
        <dbReference type="PROSITE" id="PS51192"/>
    </source>
</evidence>
<dbReference type="InterPro" id="IPR001650">
    <property type="entry name" value="Helicase_C-like"/>
</dbReference>
<evidence type="ECO:0000256" key="12">
    <source>
        <dbReference type="ARBA" id="ARBA00047984"/>
    </source>
</evidence>
<dbReference type="CTD" id="54606"/>
<proteinExistence type="inferred from homology"/>
<evidence type="ECO:0000313" key="23">
    <source>
        <dbReference type="RefSeq" id="XP_030624180.1"/>
    </source>
</evidence>
<dbReference type="InterPro" id="IPR050079">
    <property type="entry name" value="DEAD_box_RNA_helicase"/>
</dbReference>
<keyword evidence="8" id="KW-0067">ATP-binding</keyword>
<dbReference type="Pfam" id="PF00270">
    <property type="entry name" value="DEAD"/>
    <property type="match status" value="1"/>
</dbReference>
<dbReference type="InParanoid" id="A0A6J2UUK6"/>
<gene>
    <name evidence="23" type="primary">ddx56</name>
</gene>
<dbReference type="AlphaFoldDB" id="A0A6J2UUK6"/>
<dbReference type="FunCoup" id="A0A6J2UUK6">
    <property type="interactions" value="1962"/>
</dbReference>
<evidence type="ECO:0000256" key="13">
    <source>
        <dbReference type="ARBA" id="ARBA00058156"/>
    </source>
</evidence>
<dbReference type="OrthoDB" id="1191041at2759"/>
<dbReference type="CDD" id="cd18787">
    <property type="entry name" value="SF2_C_DEAD"/>
    <property type="match status" value="1"/>
</dbReference>
<keyword evidence="4" id="KW-0698">rRNA processing</keyword>
<dbReference type="RefSeq" id="XP_030624180.1">
    <property type="nucleotide sequence ID" value="XM_030768320.1"/>
</dbReference>
<dbReference type="SMART" id="SM00490">
    <property type="entry name" value="HELICc"/>
    <property type="match status" value="1"/>
</dbReference>
<dbReference type="PROSITE" id="PS51195">
    <property type="entry name" value="Q_MOTIF"/>
    <property type="match status" value="1"/>
</dbReference>
<evidence type="ECO:0000313" key="22">
    <source>
        <dbReference type="Proteomes" id="UP000504632"/>
    </source>
</evidence>
<dbReference type="GO" id="GO:0005829">
    <property type="term" value="C:cytosol"/>
    <property type="evidence" value="ECO:0007669"/>
    <property type="project" value="TreeGrafter"/>
</dbReference>
<dbReference type="SMART" id="SM00487">
    <property type="entry name" value="DEXDc"/>
    <property type="match status" value="1"/>
</dbReference>
<dbReference type="GO" id="GO:0005524">
    <property type="term" value="F:ATP binding"/>
    <property type="evidence" value="ECO:0007669"/>
    <property type="project" value="UniProtKB-KW"/>
</dbReference>
<dbReference type="InterPro" id="IPR027417">
    <property type="entry name" value="P-loop_NTPase"/>
</dbReference>
<evidence type="ECO:0000256" key="11">
    <source>
        <dbReference type="ARBA" id="ARBA00038041"/>
    </source>
</evidence>
<feature type="region of interest" description="Disordered" evidence="18">
    <location>
        <begin position="505"/>
        <end position="556"/>
    </location>
</feature>
<feature type="region of interest" description="Disordered" evidence="18">
    <location>
        <begin position="319"/>
        <end position="340"/>
    </location>
</feature>
<evidence type="ECO:0000256" key="17">
    <source>
        <dbReference type="PROSITE-ProRule" id="PRU00552"/>
    </source>
</evidence>
<evidence type="ECO:0000256" key="14">
    <source>
        <dbReference type="ARBA" id="ARBA00066108"/>
    </source>
</evidence>
<dbReference type="SUPFAM" id="SSF52540">
    <property type="entry name" value="P-loop containing nucleoside triphosphate hydrolases"/>
    <property type="match status" value="2"/>
</dbReference>
<evidence type="ECO:0000256" key="4">
    <source>
        <dbReference type="ARBA" id="ARBA00022552"/>
    </source>
</evidence>
<keyword evidence="22" id="KW-1185">Reference proteome</keyword>
<dbReference type="GO" id="GO:0003724">
    <property type="term" value="F:RNA helicase activity"/>
    <property type="evidence" value="ECO:0007669"/>
    <property type="project" value="UniProtKB-EC"/>
</dbReference>
<keyword evidence="9" id="KW-0694">RNA-binding</keyword>
<dbReference type="GO" id="GO:0005730">
    <property type="term" value="C:nucleolus"/>
    <property type="evidence" value="ECO:0007669"/>
    <property type="project" value="UniProtKB-SubCell"/>
</dbReference>
<evidence type="ECO:0000256" key="6">
    <source>
        <dbReference type="ARBA" id="ARBA00022801"/>
    </source>
</evidence>
<comment type="function">
    <text evidence="13">Nucleolar RNA helicase that plays a role in various biological processes including innate immunity, ribosome biogenesis or nucleolus organization. Plays an essential role in maintaining nucleolar integrity in planarian stem cells. Maintains embryonic stem cells proliferation by conventional regulation of ribosome assembly and interaction with OCT4 and POU5F1 complex. Regulates antiviral innate immunity by inhibiting the virus-triggered signaling nuclear translocation of IRF3. Mechanistically, acts by disrupting the interaction between IRF3 and importin IPO5. May play a role in later stages of the processing of the pre-ribosomal particles leading to mature 60S ribosomal subunits. Has intrinsic ATPase activity.</text>
</comment>
<dbReference type="FunFam" id="3.40.50.300:FF:000939">
    <property type="entry name" value="Probable ATP-dependent RNA helicase DDX56"/>
    <property type="match status" value="1"/>
</dbReference>
<dbReference type="InterPro" id="IPR014014">
    <property type="entry name" value="RNA_helicase_DEAD_Q_motif"/>
</dbReference>
<dbReference type="PANTHER" id="PTHR47959:SF21">
    <property type="entry name" value="DEAD-BOX HELICASE 56"/>
    <property type="match status" value="1"/>
</dbReference>
<feature type="compositionally biased region" description="Basic residues" evidence="18">
    <location>
        <begin position="541"/>
        <end position="556"/>
    </location>
</feature>
<dbReference type="Gene3D" id="3.40.50.300">
    <property type="entry name" value="P-loop containing nucleotide triphosphate hydrolases"/>
    <property type="match status" value="2"/>
</dbReference>
<protein>
    <recommendedName>
        <fullName evidence="15">Probable ATP-dependent RNA helicase DDX56</fullName>
        <ecNumber evidence="2">3.6.4.13</ecNumber>
    </recommendedName>
    <alternativeName>
        <fullName evidence="16">DEAD box protein 56</fullName>
    </alternativeName>
</protein>
<evidence type="ECO:0000256" key="5">
    <source>
        <dbReference type="ARBA" id="ARBA00022741"/>
    </source>
</evidence>
<evidence type="ECO:0000256" key="18">
    <source>
        <dbReference type="SAM" id="MobiDB-lite"/>
    </source>
</evidence>